<protein>
    <submittedName>
        <fullName evidence="1">Uncharacterized protein</fullName>
    </submittedName>
</protein>
<keyword evidence="2" id="KW-1185">Reference proteome</keyword>
<reference evidence="1" key="1">
    <citation type="journal article" date="2019" name="bioRxiv">
        <title>The Genome of the Zebra Mussel, Dreissena polymorpha: A Resource for Invasive Species Research.</title>
        <authorList>
            <person name="McCartney M.A."/>
            <person name="Auch B."/>
            <person name="Kono T."/>
            <person name="Mallez S."/>
            <person name="Zhang Y."/>
            <person name="Obille A."/>
            <person name="Becker A."/>
            <person name="Abrahante J.E."/>
            <person name="Garbe J."/>
            <person name="Badalamenti J.P."/>
            <person name="Herman A."/>
            <person name="Mangelson H."/>
            <person name="Liachko I."/>
            <person name="Sullivan S."/>
            <person name="Sone E.D."/>
            <person name="Koren S."/>
            <person name="Silverstein K.A.T."/>
            <person name="Beckman K.B."/>
            <person name="Gohl D.M."/>
        </authorList>
    </citation>
    <scope>NUCLEOTIDE SEQUENCE</scope>
    <source>
        <strain evidence="1">Duluth1</strain>
        <tissue evidence="1">Whole animal</tissue>
    </source>
</reference>
<gene>
    <name evidence="1" type="ORF">DPMN_165350</name>
</gene>
<name>A0A9D4F043_DREPO</name>
<dbReference type="EMBL" id="JAIWYP010000008">
    <property type="protein sequence ID" value="KAH3787230.1"/>
    <property type="molecule type" value="Genomic_DNA"/>
</dbReference>
<reference evidence="1" key="2">
    <citation type="submission" date="2020-11" db="EMBL/GenBank/DDBJ databases">
        <authorList>
            <person name="McCartney M.A."/>
            <person name="Auch B."/>
            <person name="Kono T."/>
            <person name="Mallez S."/>
            <person name="Becker A."/>
            <person name="Gohl D.M."/>
            <person name="Silverstein K.A.T."/>
            <person name="Koren S."/>
            <person name="Bechman K.B."/>
            <person name="Herman A."/>
            <person name="Abrahante J.E."/>
            <person name="Garbe J."/>
        </authorList>
    </citation>
    <scope>NUCLEOTIDE SEQUENCE</scope>
    <source>
        <strain evidence="1">Duluth1</strain>
        <tissue evidence="1">Whole animal</tissue>
    </source>
</reference>
<comment type="caution">
    <text evidence="1">The sequence shown here is derived from an EMBL/GenBank/DDBJ whole genome shotgun (WGS) entry which is preliminary data.</text>
</comment>
<evidence type="ECO:0000313" key="1">
    <source>
        <dbReference type="EMBL" id="KAH3787230.1"/>
    </source>
</evidence>
<organism evidence="1 2">
    <name type="scientific">Dreissena polymorpha</name>
    <name type="common">Zebra mussel</name>
    <name type="synonym">Mytilus polymorpha</name>
    <dbReference type="NCBI Taxonomy" id="45954"/>
    <lineage>
        <taxon>Eukaryota</taxon>
        <taxon>Metazoa</taxon>
        <taxon>Spiralia</taxon>
        <taxon>Lophotrochozoa</taxon>
        <taxon>Mollusca</taxon>
        <taxon>Bivalvia</taxon>
        <taxon>Autobranchia</taxon>
        <taxon>Heteroconchia</taxon>
        <taxon>Euheterodonta</taxon>
        <taxon>Imparidentia</taxon>
        <taxon>Neoheterodontei</taxon>
        <taxon>Myida</taxon>
        <taxon>Dreissenoidea</taxon>
        <taxon>Dreissenidae</taxon>
        <taxon>Dreissena</taxon>
    </lineage>
</organism>
<accession>A0A9D4F043</accession>
<dbReference type="AlphaFoldDB" id="A0A9D4F043"/>
<dbReference type="Proteomes" id="UP000828390">
    <property type="component" value="Unassembled WGS sequence"/>
</dbReference>
<sequence length="53" mass="5922">MVENAKYYFCRNINSKETLAKAASKVTESLLELNQTMDAQVRKGNLTLTTLGL</sequence>
<proteinExistence type="predicted"/>
<evidence type="ECO:0000313" key="2">
    <source>
        <dbReference type="Proteomes" id="UP000828390"/>
    </source>
</evidence>